<evidence type="ECO:0000256" key="10">
    <source>
        <dbReference type="ARBA" id="ARBA00023136"/>
    </source>
</evidence>
<keyword evidence="6 13" id="KW-0808">Transferase</keyword>
<feature type="transmembrane region" description="Helical" evidence="12">
    <location>
        <begin position="82"/>
        <end position="102"/>
    </location>
</feature>
<accession>A0ABV7UV80</accession>
<dbReference type="NCBIfam" id="NF045656">
    <property type="entry name" value="MeththiolMtaseMddA"/>
    <property type="match status" value="1"/>
</dbReference>
<keyword evidence="5 13" id="KW-0489">Methyltransferase</keyword>
<dbReference type="InterPro" id="IPR033580">
    <property type="entry name" value="Nurim-like"/>
</dbReference>
<dbReference type="RefSeq" id="WP_386709240.1">
    <property type="nucleotide sequence ID" value="NZ_JBHRYF010000008.1"/>
</dbReference>
<evidence type="ECO:0000256" key="7">
    <source>
        <dbReference type="ARBA" id="ARBA00022691"/>
    </source>
</evidence>
<feature type="transmembrane region" description="Helical" evidence="12">
    <location>
        <begin position="122"/>
        <end position="143"/>
    </location>
</feature>
<organism evidence="13 14">
    <name type="scientific">Luteimonas notoginsengisoli</name>
    <dbReference type="NCBI Taxonomy" id="1578200"/>
    <lineage>
        <taxon>Bacteria</taxon>
        <taxon>Pseudomonadati</taxon>
        <taxon>Pseudomonadota</taxon>
        <taxon>Gammaproteobacteria</taxon>
        <taxon>Lysobacterales</taxon>
        <taxon>Lysobacteraceae</taxon>
        <taxon>Luteimonas</taxon>
    </lineage>
</organism>
<keyword evidence="8 12" id="KW-0812">Transmembrane</keyword>
<evidence type="ECO:0000256" key="3">
    <source>
        <dbReference type="ARBA" id="ARBA00010631"/>
    </source>
</evidence>
<comment type="catalytic activity">
    <reaction evidence="11">
        <text>methanethiol + S-adenosyl-L-methionine = dimethyl sulfide + S-adenosyl-L-homocysteine + H(+)</text>
        <dbReference type="Rhea" id="RHEA:50428"/>
        <dbReference type="ChEBI" id="CHEBI:15378"/>
        <dbReference type="ChEBI" id="CHEBI:16007"/>
        <dbReference type="ChEBI" id="CHEBI:17437"/>
        <dbReference type="ChEBI" id="CHEBI:57856"/>
        <dbReference type="ChEBI" id="CHEBI:59789"/>
        <dbReference type="EC" id="2.1.1.334"/>
    </reaction>
</comment>
<comment type="similarity">
    <text evidence="3">Belongs to the nurim family.</text>
</comment>
<evidence type="ECO:0000256" key="11">
    <source>
        <dbReference type="ARBA" id="ARBA00048134"/>
    </source>
</evidence>
<protein>
    <recommendedName>
        <fullName evidence="4">methanethiol S-methyltransferase</fullName>
        <ecNumber evidence="4">2.1.1.334</ecNumber>
    </recommendedName>
</protein>
<comment type="function">
    <text evidence="1">Catalyzes the methylation of methanethiol (MeSH) to yield dimethylsulphide (DMS).</text>
</comment>
<dbReference type="PANTHER" id="PTHR31040:SF1">
    <property type="entry name" value="NURIM"/>
    <property type="match status" value="1"/>
</dbReference>
<keyword evidence="14" id="KW-1185">Reference proteome</keyword>
<evidence type="ECO:0000256" key="1">
    <source>
        <dbReference type="ARBA" id="ARBA00002096"/>
    </source>
</evidence>
<evidence type="ECO:0000256" key="4">
    <source>
        <dbReference type="ARBA" id="ARBA00012149"/>
    </source>
</evidence>
<dbReference type="GO" id="GO:0008168">
    <property type="term" value="F:methyltransferase activity"/>
    <property type="evidence" value="ECO:0007669"/>
    <property type="project" value="UniProtKB-KW"/>
</dbReference>
<evidence type="ECO:0000313" key="13">
    <source>
        <dbReference type="EMBL" id="MFC3660202.1"/>
    </source>
</evidence>
<dbReference type="GO" id="GO:0032259">
    <property type="term" value="P:methylation"/>
    <property type="evidence" value="ECO:0007669"/>
    <property type="project" value="UniProtKB-KW"/>
</dbReference>
<evidence type="ECO:0000256" key="2">
    <source>
        <dbReference type="ARBA" id="ARBA00004141"/>
    </source>
</evidence>
<comment type="caution">
    <text evidence="13">The sequence shown here is derived from an EMBL/GenBank/DDBJ whole genome shotgun (WGS) entry which is preliminary data.</text>
</comment>
<reference evidence="14" key="1">
    <citation type="journal article" date="2019" name="Int. J. Syst. Evol. Microbiol.">
        <title>The Global Catalogue of Microorganisms (GCM) 10K type strain sequencing project: providing services to taxonomists for standard genome sequencing and annotation.</title>
        <authorList>
            <consortium name="The Broad Institute Genomics Platform"/>
            <consortium name="The Broad Institute Genome Sequencing Center for Infectious Disease"/>
            <person name="Wu L."/>
            <person name="Ma J."/>
        </authorList>
    </citation>
    <scope>NUCLEOTIDE SEQUENCE [LARGE SCALE GENOMIC DNA]</scope>
    <source>
        <strain evidence="14">KCTC 42211</strain>
    </source>
</reference>
<feature type="transmembrane region" description="Helical" evidence="12">
    <location>
        <begin position="43"/>
        <end position="61"/>
    </location>
</feature>
<evidence type="ECO:0000256" key="8">
    <source>
        <dbReference type="ARBA" id="ARBA00022692"/>
    </source>
</evidence>
<dbReference type="EMBL" id="JBHRYF010000008">
    <property type="protein sequence ID" value="MFC3660202.1"/>
    <property type="molecule type" value="Genomic_DNA"/>
</dbReference>
<evidence type="ECO:0000256" key="5">
    <source>
        <dbReference type="ARBA" id="ARBA00022603"/>
    </source>
</evidence>
<keyword evidence="10 12" id="KW-0472">Membrane</keyword>
<dbReference type="EC" id="2.1.1.334" evidence="4"/>
<evidence type="ECO:0000256" key="9">
    <source>
        <dbReference type="ARBA" id="ARBA00022989"/>
    </source>
</evidence>
<sequence>MSRILALLYGAACYAVFLATFLYAIAFVTGVGVPKHVDSGPPTTLPLALAIDLALLGLFAIQHSGMARPAFKRRWTWIVPAAIERSTYVLASSLVLVLLFWLWRPLPLRVWQVEGEAARIALYGLCALGWLLVLSSTFLINHFDLFGLRQVWRHAQGRAPSLDTPFVTRAFYRIVRHPLMLGFLVAFWAAPTMSLGHLLFALMTTGYILVAVKFLEERDLVAHFGDTYRDYQRRVPMLLPWRRPRPRVAAAVPPMRSAGLER</sequence>
<evidence type="ECO:0000313" key="14">
    <source>
        <dbReference type="Proteomes" id="UP001595724"/>
    </source>
</evidence>
<dbReference type="Gene3D" id="1.20.120.1630">
    <property type="match status" value="1"/>
</dbReference>
<keyword evidence="7" id="KW-0949">S-adenosyl-L-methionine</keyword>
<evidence type="ECO:0000256" key="12">
    <source>
        <dbReference type="SAM" id="Phobius"/>
    </source>
</evidence>
<dbReference type="Proteomes" id="UP001595724">
    <property type="component" value="Unassembled WGS sequence"/>
</dbReference>
<evidence type="ECO:0000256" key="6">
    <source>
        <dbReference type="ARBA" id="ARBA00022679"/>
    </source>
</evidence>
<comment type="subcellular location">
    <subcellularLocation>
        <location evidence="2">Membrane</location>
        <topology evidence="2">Multi-pass membrane protein</topology>
    </subcellularLocation>
</comment>
<keyword evidence="9 12" id="KW-1133">Transmembrane helix</keyword>
<feature type="transmembrane region" description="Helical" evidence="12">
    <location>
        <begin position="7"/>
        <end position="31"/>
    </location>
</feature>
<name>A0ABV7UV80_9GAMM</name>
<gene>
    <name evidence="13" type="primary">mddA</name>
    <name evidence="13" type="ORF">ACFOM9_09010</name>
</gene>
<proteinExistence type="inferred from homology"/>
<dbReference type="PANTHER" id="PTHR31040">
    <property type="entry name" value="NURIM"/>
    <property type="match status" value="1"/>
</dbReference>
<dbReference type="InterPro" id="IPR054700">
    <property type="entry name" value="MddA"/>
</dbReference>